<sequence length="421" mass="47222">MMRILYLHAMFFVYLALACFMYRPALAQAVAPVVKIGCLYPTTGPAGLHGRDSVVAIQMALDKLNTAASEDTPQFEVLIGDTRSRSLRSLQITRQFIHEDRVDFLCGVVSSDIARLVALEAARADMFFIGTGHASPSLISHDRNAYYFRVNNGSRQSMLAGARYIKDTFVDQERPLKIGFLGPDYELGYQIWRDLRSFLKQQDVAFEVVGEYWPKLFETDYNVYIRHLLQDEADLIVNAQWGLDFVAFVRQAKQLGLLDQTQLANFDSAADFGVLSFLGTDMPEGLILSARHHVNWPDTPGNKAFVQEFFERAGRYPGFAAEGAYSGILAIAKAVETAGGVDDKQKLRQSFETLNLKLPEDPDGFTSFMDPVSHQLMQVQAIGITRRDTTFAPATTSLGDWKVYMPPAHWPYLSIESSDER</sequence>
<evidence type="ECO:0000313" key="7">
    <source>
        <dbReference type="Proteomes" id="UP000198767"/>
    </source>
</evidence>
<evidence type="ECO:0000256" key="1">
    <source>
        <dbReference type="ARBA" id="ARBA00010062"/>
    </source>
</evidence>
<dbReference type="InterPro" id="IPR028081">
    <property type="entry name" value="Leu-bd"/>
</dbReference>
<dbReference type="PANTHER" id="PTHR30483:SF37">
    <property type="entry name" value="ABC TRANSPORTER SUBSTRATE-BINDING PROTEIN"/>
    <property type="match status" value="1"/>
</dbReference>
<evidence type="ECO:0000259" key="5">
    <source>
        <dbReference type="Pfam" id="PF13458"/>
    </source>
</evidence>
<keyword evidence="7" id="KW-1185">Reference proteome</keyword>
<dbReference type="EMBL" id="FMWG01000005">
    <property type="protein sequence ID" value="SCZ64618.1"/>
    <property type="molecule type" value="Genomic_DNA"/>
</dbReference>
<feature type="chain" id="PRO_5011460375" evidence="4">
    <location>
        <begin position="28"/>
        <end position="421"/>
    </location>
</feature>
<protein>
    <submittedName>
        <fullName evidence="6">Amino acid/amide ABC transporter substrate-binding protein, HAAT family</fullName>
    </submittedName>
</protein>
<dbReference type="InterPro" id="IPR051010">
    <property type="entry name" value="BCAA_transport"/>
</dbReference>
<dbReference type="Gene3D" id="3.40.50.2300">
    <property type="match status" value="2"/>
</dbReference>
<dbReference type="InterPro" id="IPR028082">
    <property type="entry name" value="Peripla_BP_I"/>
</dbReference>
<feature type="domain" description="Leucine-binding protein" evidence="5">
    <location>
        <begin position="34"/>
        <end position="378"/>
    </location>
</feature>
<keyword evidence="3" id="KW-0029">Amino-acid transport</keyword>
<keyword evidence="3" id="KW-0813">Transport</keyword>
<dbReference type="AlphaFoldDB" id="A0A1G5QSS0"/>
<dbReference type="STRING" id="1156985.SAMN04488118_105276"/>
<evidence type="ECO:0000256" key="2">
    <source>
        <dbReference type="ARBA" id="ARBA00022729"/>
    </source>
</evidence>
<keyword evidence="2 4" id="KW-0732">Signal</keyword>
<comment type="similarity">
    <text evidence="1">Belongs to the leucine-binding protein family.</text>
</comment>
<dbReference type="PANTHER" id="PTHR30483">
    <property type="entry name" value="LEUCINE-SPECIFIC-BINDING PROTEIN"/>
    <property type="match status" value="1"/>
</dbReference>
<gene>
    <name evidence="6" type="ORF">SAMN04488118_105276</name>
</gene>
<name>A0A1G5QSS0_9RHOB</name>
<dbReference type="Proteomes" id="UP000198767">
    <property type="component" value="Unassembled WGS sequence"/>
</dbReference>
<accession>A0A1G5QSS0</accession>
<evidence type="ECO:0000313" key="6">
    <source>
        <dbReference type="EMBL" id="SCZ64618.1"/>
    </source>
</evidence>
<evidence type="ECO:0000256" key="3">
    <source>
        <dbReference type="ARBA" id="ARBA00022970"/>
    </source>
</evidence>
<evidence type="ECO:0000256" key="4">
    <source>
        <dbReference type="SAM" id="SignalP"/>
    </source>
</evidence>
<reference evidence="6 7" key="1">
    <citation type="submission" date="2016-10" db="EMBL/GenBank/DDBJ databases">
        <authorList>
            <person name="de Groot N.N."/>
        </authorList>
    </citation>
    <scope>NUCLEOTIDE SEQUENCE [LARGE SCALE GENOMIC DNA]</scope>
    <source>
        <strain evidence="6 7">U95</strain>
    </source>
</reference>
<organism evidence="6 7">
    <name type="scientific">Epibacterium ulvae</name>
    <dbReference type="NCBI Taxonomy" id="1156985"/>
    <lineage>
        <taxon>Bacteria</taxon>
        <taxon>Pseudomonadati</taxon>
        <taxon>Pseudomonadota</taxon>
        <taxon>Alphaproteobacteria</taxon>
        <taxon>Rhodobacterales</taxon>
        <taxon>Roseobacteraceae</taxon>
        <taxon>Epibacterium</taxon>
    </lineage>
</organism>
<dbReference type="PROSITE" id="PS51257">
    <property type="entry name" value="PROKAR_LIPOPROTEIN"/>
    <property type="match status" value="1"/>
</dbReference>
<dbReference type="Pfam" id="PF13458">
    <property type="entry name" value="Peripla_BP_6"/>
    <property type="match status" value="1"/>
</dbReference>
<dbReference type="CDD" id="cd06330">
    <property type="entry name" value="PBP1_As_SBP-like"/>
    <property type="match status" value="1"/>
</dbReference>
<dbReference type="SUPFAM" id="SSF53822">
    <property type="entry name" value="Periplasmic binding protein-like I"/>
    <property type="match status" value="1"/>
</dbReference>
<feature type="signal peptide" evidence="4">
    <location>
        <begin position="1"/>
        <end position="27"/>
    </location>
</feature>
<proteinExistence type="inferred from homology"/>
<dbReference type="GO" id="GO:0006865">
    <property type="term" value="P:amino acid transport"/>
    <property type="evidence" value="ECO:0007669"/>
    <property type="project" value="UniProtKB-KW"/>
</dbReference>